<feature type="region of interest" description="Disordered" evidence="1">
    <location>
        <begin position="516"/>
        <end position="536"/>
    </location>
</feature>
<feature type="domain" description="DUF676" evidence="2">
    <location>
        <begin position="67"/>
        <end position="374"/>
    </location>
</feature>
<evidence type="ECO:0000313" key="4">
    <source>
        <dbReference type="Proteomes" id="UP001530400"/>
    </source>
</evidence>
<dbReference type="AlphaFoldDB" id="A0ABD3QW56"/>
<feature type="compositionally biased region" description="Low complexity" evidence="1">
    <location>
        <begin position="321"/>
        <end position="335"/>
    </location>
</feature>
<feature type="region of interest" description="Disordered" evidence="1">
    <location>
        <begin position="428"/>
        <end position="448"/>
    </location>
</feature>
<dbReference type="PANTHER" id="PTHR12482">
    <property type="entry name" value="LIPASE ROG1-RELATED-RELATED"/>
    <property type="match status" value="1"/>
</dbReference>
<protein>
    <recommendedName>
        <fullName evidence="2">DUF676 domain-containing protein</fullName>
    </recommendedName>
</protein>
<keyword evidence="4" id="KW-1185">Reference proteome</keyword>
<evidence type="ECO:0000313" key="3">
    <source>
        <dbReference type="EMBL" id="KAL3804448.1"/>
    </source>
</evidence>
<evidence type="ECO:0000256" key="1">
    <source>
        <dbReference type="SAM" id="MobiDB-lite"/>
    </source>
</evidence>
<dbReference type="InterPro" id="IPR029058">
    <property type="entry name" value="AB_hydrolase_fold"/>
</dbReference>
<gene>
    <name evidence="3" type="ORF">ACHAWO_012464</name>
</gene>
<feature type="compositionally biased region" description="Polar residues" evidence="1">
    <location>
        <begin position="1"/>
        <end position="28"/>
    </location>
</feature>
<dbReference type="Gene3D" id="3.40.50.1820">
    <property type="entry name" value="alpha/beta hydrolase"/>
    <property type="match status" value="1"/>
</dbReference>
<feature type="region of interest" description="Disordered" evidence="1">
    <location>
        <begin position="1"/>
        <end position="53"/>
    </location>
</feature>
<name>A0ABD3QW56_9STRA</name>
<dbReference type="Proteomes" id="UP001530400">
    <property type="component" value="Unassembled WGS sequence"/>
</dbReference>
<dbReference type="PANTHER" id="PTHR12482:SF62">
    <property type="entry name" value="LIPASE ROG1-RELATED"/>
    <property type="match status" value="1"/>
</dbReference>
<dbReference type="InterPro" id="IPR007751">
    <property type="entry name" value="DUF676_lipase-like"/>
</dbReference>
<dbReference type="InterPro" id="IPR044294">
    <property type="entry name" value="Lipase-like"/>
</dbReference>
<evidence type="ECO:0000259" key="2">
    <source>
        <dbReference type="Pfam" id="PF05057"/>
    </source>
</evidence>
<reference evidence="3 4" key="1">
    <citation type="submission" date="2024-10" db="EMBL/GenBank/DDBJ databases">
        <title>Updated reference genomes for cyclostephanoid diatoms.</title>
        <authorList>
            <person name="Roberts W.R."/>
            <person name="Alverson A.J."/>
        </authorList>
    </citation>
    <scope>NUCLEOTIDE SEQUENCE [LARGE SCALE GENOMIC DNA]</scope>
    <source>
        <strain evidence="3 4">AJA010-31</strain>
    </source>
</reference>
<feature type="region of interest" description="Disordered" evidence="1">
    <location>
        <begin position="310"/>
        <end position="341"/>
    </location>
</feature>
<comment type="caution">
    <text evidence="3">The sequence shown here is derived from an EMBL/GenBank/DDBJ whole genome shotgun (WGS) entry which is preliminary data.</text>
</comment>
<dbReference type="SUPFAM" id="SSF53474">
    <property type="entry name" value="alpha/beta-Hydrolases"/>
    <property type="match status" value="1"/>
</dbReference>
<accession>A0ABD3QW56</accession>
<sequence>MGATQSSCSSNTALSSDPDTTNDSTVATQDDVPAPPKSSSQITLLSQHHHEPYKAPTSPIHPLAHYIFLVHGWLGNDLEMGYLSESFAKCIAKEGGDTTAIDGEEEGHDSKRMKRSNSQLLAADAAGESTYPHHPPVVVHSVKCNVGKTHDGIKNGGTRLAREIVDFIQSDLQKLQSSNAASSASSEKEGHVTYSIVGNSLGGLYARYAISLVPRQLCIPRPIKNNTNNDATSYHSSQQKIHIHPNTFLTTATPHLGVSQHTYLPLPRIAETIIGSGMGVTGTDLFRLNSDKTGRENVIGAGVRKLSGARGVLGPWRSNPNTSSNDENNADSSENSTEEVDQEMECIIRNMCLQERYLGPLRNFQRRIAYANAYRTDFQVPTETAAFLNADSNVVHTVVACRDVNVEEGKRDRDENHVPPFVVAVVTTEQQPPNPDKVEPSASETTTPNEELLQMSQSLDALGWTKFFIDVRNRIPLPGIPKPSWRLLPFPSVLSTMLPEPDTPLDDLIHSRGFKRNSTEASAERPDSTKQDGVTTLTSSELIQSTNAGQTVHFPMGHTVMVANSKSDAYTKLNFQGRPVMDKLAEDMLRDVLKFE</sequence>
<feature type="compositionally biased region" description="Polar residues" evidence="1">
    <location>
        <begin position="37"/>
        <end position="46"/>
    </location>
</feature>
<proteinExistence type="predicted"/>
<dbReference type="Pfam" id="PF05057">
    <property type="entry name" value="DUF676"/>
    <property type="match status" value="1"/>
</dbReference>
<dbReference type="EMBL" id="JALLPJ020000040">
    <property type="protein sequence ID" value="KAL3804448.1"/>
    <property type="molecule type" value="Genomic_DNA"/>
</dbReference>
<organism evidence="3 4">
    <name type="scientific">Cyclotella atomus</name>
    <dbReference type="NCBI Taxonomy" id="382360"/>
    <lineage>
        <taxon>Eukaryota</taxon>
        <taxon>Sar</taxon>
        <taxon>Stramenopiles</taxon>
        <taxon>Ochrophyta</taxon>
        <taxon>Bacillariophyta</taxon>
        <taxon>Coscinodiscophyceae</taxon>
        <taxon>Thalassiosirophycidae</taxon>
        <taxon>Stephanodiscales</taxon>
        <taxon>Stephanodiscaceae</taxon>
        <taxon>Cyclotella</taxon>
    </lineage>
</organism>